<feature type="active site" description="Nucleophile" evidence="2">
    <location>
        <position position="25"/>
    </location>
</feature>
<keyword evidence="4" id="KW-0479">Metal-binding</keyword>
<feature type="binding site" evidence="4">
    <location>
        <position position="27"/>
    </location>
    <ligand>
        <name>Mg(2+)</name>
        <dbReference type="ChEBI" id="CHEBI:18420"/>
    </ligand>
</feature>
<dbReference type="PANTHER" id="PTHR19288">
    <property type="entry name" value="4-NITROPHENYLPHOSPHATASE-RELATED"/>
    <property type="match status" value="1"/>
</dbReference>
<feature type="active site" description="Proton donor" evidence="2">
    <location>
        <position position="27"/>
    </location>
</feature>
<dbReference type="PANTHER" id="PTHR19288:SF4">
    <property type="entry name" value="RE04130P-RELATED"/>
    <property type="match status" value="1"/>
</dbReference>
<feature type="binding site" evidence="3">
    <location>
        <position position="220"/>
    </location>
    <ligand>
        <name>substrate</name>
    </ligand>
</feature>
<comment type="similarity">
    <text evidence="1">Belongs to the HAD-like hydrolase superfamily.</text>
</comment>
<sequence>MKNLANLNNLELQKFFSSFDYVLSDVDGVLWNFLDTIPGTQETIKSLKKIGKKVIIVSNNTSKSINFYHHELTRAGFDVDKDEIVTPTLAIISYLKKQDLKDKEVFVLGMTPLKGSLEKAGFKLAQNEPDRIEESHSAFGAHTIPDDEKVGAVVADVDINLNYVNLQKAATYLERPEVLFVKGAADCHLPVGWNKSLIGPGYFTNILEDKTNRKGVPMAKPSPFLHEYIVEKYQIGDPSRVLFVGDSIPSDMGFAAESKYQKLLVFSGATGKNVLKEWDFPHEYKPDYYADSLKSLNDCILRTFACKL</sequence>
<dbReference type="Pfam" id="PF13242">
    <property type="entry name" value="Hydrolase_like"/>
    <property type="match status" value="1"/>
</dbReference>
<evidence type="ECO:0000256" key="4">
    <source>
        <dbReference type="PIRSR" id="PIRSR000915-3"/>
    </source>
</evidence>
<organism evidence="5 6">
    <name type="scientific">Zophobas morio</name>
    <dbReference type="NCBI Taxonomy" id="2755281"/>
    <lineage>
        <taxon>Eukaryota</taxon>
        <taxon>Metazoa</taxon>
        <taxon>Ecdysozoa</taxon>
        <taxon>Arthropoda</taxon>
        <taxon>Hexapoda</taxon>
        <taxon>Insecta</taxon>
        <taxon>Pterygota</taxon>
        <taxon>Neoptera</taxon>
        <taxon>Endopterygota</taxon>
        <taxon>Coleoptera</taxon>
        <taxon>Polyphaga</taxon>
        <taxon>Cucujiformia</taxon>
        <taxon>Tenebrionidae</taxon>
        <taxon>Zophobas</taxon>
    </lineage>
</organism>
<name>A0AA38MHI5_9CUCU</name>
<evidence type="ECO:0008006" key="7">
    <source>
        <dbReference type="Google" id="ProtNLM"/>
    </source>
</evidence>
<reference evidence="5" key="1">
    <citation type="journal article" date="2023" name="G3 (Bethesda)">
        <title>Whole genome assemblies of Zophobas morio and Tenebrio molitor.</title>
        <authorList>
            <person name="Kaur S."/>
            <person name="Stinson S.A."/>
            <person name="diCenzo G.C."/>
        </authorList>
    </citation>
    <scope>NUCLEOTIDE SEQUENCE</scope>
    <source>
        <strain evidence="5">QUZm001</strain>
    </source>
</reference>
<comment type="cofactor">
    <cofactor evidence="4">
        <name>Mg(2+)</name>
        <dbReference type="ChEBI" id="CHEBI:18420"/>
    </cofactor>
    <text evidence="4">Divalent metal ions. Mg(2+) is the most effective.</text>
</comment>
<keyword evidence="6" id="KW-1185">Reference proteome</keyword>
<keyword evidence="1" id="KW-0378">Hydrolase</keyword>
<feature type="binding site" evidence="3">
    <location>
        <begin position="58"/>
        <end position="60"/>
    </location>
    <ligand>
        <name>substrate</name>
    </ligand>
</feature>
<dbReference type="Proteomes" id="UP001168821">
    <property type="component" value="Unassembled WGS sequence"/>
</dbReference>
<dbReference type="GO" id="GO:0005737">
    <property type="term" value="C:cytoplasm"/>
    <property type="evidence" value="ECO:0007669"/>
    <property type="project" value="TreeGrafter"/>
</dbReference>
<dbReference type="InterPro" id="IPR023214">
    <property type="entry name" value="HAD_sf"/>
</dbReference>
<accession>A0AA38MHI5</accession>
<evidence type="ECO:0000313" key="5">
    <source>
        <dbReference type="EMBL" id="KAJ3657395.1"/>
    </source>
</evidence>
<dbReference type="GO" id="GO:0046872">
    <property type="term" value="F:metal ion binding"/>
    <property type="evidence" value="ECO:0007669"/>
    <property type="project" value="UniProtKB-KW"/>
</dbReference>
<dbReference type="InterPro" id="IPR006357">
    <property type="entry name" value="HAD-SF_hydro_IIA"/>
</dbReference>
<keyword evidence="4" id="KW-0460">Magnesium</keyword>
<evidence type="ECO:0000313" key="6">
    <source>
        <dbReference type="Proteomes" id="UP001168821"/>
    </source>
</evidence>
<evidence type="ECO:0000256" key="1">
    <source>
        <dbReference type="PIRNR" id="PIRNR000915"/>
    </source>
</evidence>
<dbReference type="InterPro" id="IPR036412">
    <property type="entry name" value="HAD-like_sf"/>
</dbReference>
<dbReference type="FunFam" id="3.40.50.1000:FF:000170">
    <property type="entry name" value="4-nitrophenylphosphatase"/>
    <property type="match status" value="1"/>
</dbReference>
<dbReference type="Pfam" id="PF13344">
    <property type="entry name" value="Hydrolase_6"/>
    <property type="match status" value="1"/>
</dbReference>
<proteinExistence type="inferred from homology"/>
<gene>
    <name evidence="5" type="ORF">Zmor_009202</name>
</gene>
<dbReference type="Gene3D" id="3.40.50.1000">
    <property type="entry name" value="HAD superfamily/HAD-like"/>
    <property type="match status" value="2"/>
</dbReference>
<dbReference type="AlphaFoldDB" id="A0AA38MHI5"/>
<dbReference type="PIRSF" id="PIRSF000915">
    <property type="entry name" value="PGP-type_phosphatase"/>
    <property type="match status" value="1"/>
</dbReference>
<protein>
    <recommendedName>
        <fullName evidence="7">4-nitrophenylphosphatase</fullName>
    </recommendedName>
</protein>
<evidence type="ECO:0000256" key="2">
    <source>
        <dbReference type="PIRSR" id="PIRSR000915-1"/>
    </source>
</evidence>
<dbReference type="GO" id="GO:0016791">
    <property type="term" value="F:phosphatase activity"/>
    <property type="evidence" value="ECO:0007669"/>
    <property type="project" value="TreeGrafter"/>
</dbReference>
<feature type="binding site" evidence="4">
    <location>
        <position position="25"/>
    </location>
    <ligand>
        <name>Mg(2+)</name>
        <dbReference type="ChEBI" id="CHEBI:18420"/>
    </ligand>
</feature>
<dbReference type="SUPFAM" id="SSF56784">
    <property type="entry name" value="HAD-like"/>
    <property type="match status" value="1"/>
</dbReference>
<feature type="binding site" evidence="4">
    <location>
        <position position="246"/>
    </location>
    <ligand>
        <name>Mg(2+)</name>
        <dbReference type="ChEBI" id="CHEBI:18420"/>
    </ligand>
</feature>
<dbReference type="EMBL" id="JALNTZ010000003">
    <property type="protein sequence ID" value="KAJ3657395.1"/>
    <property type="molecule type" value="Genomic_DNA"/>
</dbReference>
<dbReference type="NCBIfam" id="TIGR01460">
    <property type="entry name" value="HAD-SF-IIA"/>
    <property type="match status" value="1"/>
</dbReference>
<evidence type="ECO:0000256" key="3">
    <source>
        <dbReference type="PIRSR" id="PIRSR000915-2"/>
    </source>
</evidence>
<comment type="caution">
    <text evidence="5">The sequence shown here is derived from an EMBL/GenBank/DDBJ whole genome shotgun (WGS) entry which is preliminary data.</text>
</comment>